<gene>
    <name evidence="2" type="ORF">SSS_1751</name>
</gene>
<dbReference type="EMBL" id="WVUK01000064">
    <property type="protein sequence ID" value="KAF7489748.1"/>
    <property type="molecule type" value="Genomic_DNA"/>
</dbReference>
<keyword evidence="4" id="KW-1185">Reference proteome</keyword>
<keyword evidence="1" id="KW-0472">Membrane</keyword>
<reference evidence="4" key="1">
    <citation type="journal article" date="2020" name="PLoS Negl. Trop. Dis.">
        <title>High-quality nuclear genome for Sarcoptes scabiei-A critical resource for a neglected parasite.</title>
        <authorList>
            <person name="Korhonen P.K."/>
            <person name="Gasser R.B."/>
            <person name="Ma G."/>
            <person name="Wang T."/>
            <person name="Stroehlein A.J."/>
            <person name="Young N.D."/>
            <person name="Ang C.S."/>
            <person name="Fernando D.D."/>
            <person name="Lu H.C."/>
            <person name="Taylor S."/>
            <person name="Reynolds S.L."/>
            <person name="Mofiz E."/>
            <person name="Najaraj S.H."/>
            <person name="Gowda H."/>
            <person name="Madugundu A."/>
            <person name="Renuse S."/>
            <person name="Holt D."/>
            <person name="Pandey A."/>
            <person name="Papenfuss A.T."/>
            <person name="Fischer K."/>
        </authorList>
    </citation>
    <scope>NUCLEOTIDE SEQUENCE [LARGE SCALE GENOMIC DNA]</scope>
</reference>
<evidence type="ECO:0000313" key="2">
    <source>
        <dbReference type="EMBL" id="KAF7489748.1"/>
    </source>
</evidence>
<name>A0A834VDI7_SARSC</name>
<dbReference type="AlphaFoldDB" id="A0A834VDI7"/>
<proteinExistence type="predicted"/>
<sequence>MNTELISIISPSTMIKLILLIATFVTINSMTIYDNYNLGLDRSQSSSSKEAEILPLQNFGRFIPLQIVPKSWNGLANTDDFDSIVSFWNNRQPSFKKDFVKKQGRDILRGLAVKRNAPSTTIAFDPK</sequence>
<keyword evidence="1" id="KW-1133">Transmembrane helix</keyword>
<evidence type="ECO:0000256" key="1">
    <source>
        <dbReference type="SAM" id="Phobius"/>
    </source>
</evidence>
<reference evidence="2" key="2">
    <citation type="submission" date="2020-01" db="EMBL/GenBank/DDBJ databases">
        <authorList>
            <person name="Korhonen P.K.K."/>
            <person name="Guangxu M.G."/>
            <person name="Wang T.W."/>
            <person name="Stroehlein A.J.S."/>
            <person name="Young N.D."/>
            <person name="Ang C.-S.A."/>
            <person name="Fernando D.W.F."/>
            <person name="Lu H.L."/>
            <person name="Taylor S.T."/>
            <person name="Ehtesham M.E.M."/>
            <person name="Najaraj S.H.N."/>
            <person name="Harsha G.H.G."/>
            <person name="Madugundu A.M."/>
            <person name="Renuse S.R."/>
            <person name="Holt D.H."/>
            <person name="Pandey A.P."/>
            <person name="Papenfuss A.P."/>
            <person name="Gasser R.B.G."/>
            <person name="Fischer K.F."/>
        </authorList>
    </citation>
    <scope>NUCLEOTIDE SEQUENCE</scope>
    <source>
        <strain evidence="2">SSS_KF_BRIS2020</strain>
    </source>
</reference>
<reference evidence="3" key="3">
    <citation type="submission" date="2022-06" db="UniProtKB">
        <authorList>
            <consortium name="EnsemblMetazoa"/>
        </authorList>
    </citation>
    <scope>IDENTIFICATION</scope>
</reference>
<keyword evidence="1" id="KW-0812">Transmembrane</keyword>
<feature type="transmembrane region" description="Helical" evidence="1">
    <location>
        <begin position="6"/>
        <end position="27"/>
    </location>
</feature>
<protein>
    <submittedName>
        <fullName evidence="2 3">Uncharacterized protein</fullName>
    </submittedName>
</protein>
<accession>A0A834VDI7</accession>
<dbReference type="EnsemblMetazoa" id="SSS_1751s_mrna">
    <property type="protein sequence ID" value="KAF7489748.1"/>
    <property type="gene ID" value="SSS_1751"/>
</dbReference>
<dbReference type="Proteomes" id="UP000070412">
    <property type="component" value="Unassembled WGS sequence"/>
</dbReference>
<evidence type="ECO:0000313" key="4">
    <source>
        <dbReference type="Proteomes" id="UP000070412"/>
    </source>
</evidence>
<organism evidence="2">
    <name type="scientific">Sarcoptes scabiei</name>
    <name type="common">Itch mite</name>
    <name type="synonym">Acarus scabiei</name>
    <dbReference type="NCBI Taxonomy" id="52283"/>
    <lineage>
        <taxon>Eukaryota</taxon>
        <taxon>Metazoa</taxon>
        <taxon>Ecdysozoa</taxon>
        <taxon>Arthropoda</taxon>
        <taxon>Chelicerata</taxon>
        <taxon>Arachnida</taxon>
        <taxon>Acari</taxon>
        <taxon>Acariformes</taxon>
        <taxon>Sarcoptiformes</taxon>
        <taxon>Astigmata</taxon>
        <taxon>Psoroptidia</taxon>
        <taxon>Sarcoptoidea</taxon>
        <taxon>Sarcoptidae</taxon>
        <taxon>Sarcoptinae</taxon>
        <taxon>Sarcoptes</taxon>
    </lineage>
</organism>
<evidence type="ECO:0000313" key="3">
    <source>
        <dbReference type="EnsemblMetazoa" id="KAF7489748.1"/>
    </source>
</evidence>